<dbReference type="EMBL" id="JASPKY010000537">
    <property type="protein sequence ID" value="KAK9693618.1"/>
    <property type="molecule type" value="Genomic_DNA"/>
</dbReference>
<keyword evidence="8 16" id="KW-0812">Transmembrane</keyword>
<keyword evidence="5" id="KW-0813">Transport</keyword>
<evidence type="ECO:0000256" key="4">
    <source>
        <dbReference type="ARBA" id="ARBA00021741"/>
    </source>
</evidence>
<feature type="transmembrane region" description="Helical" evidence="16">
    <location>
        <begin position="80"/>
        <end position="102"/>
    </location>
</feature>
<evidence type="ECO:0000256" key="2">
    <source>
        <dbReference type="ARBA" id="ARBA00004653"/>
    </source>
</evidence>
<evidence type="ECO:0000256" key="15">
    <source>
        <dbReference type="SAM" id="MobiDB-lite"/>
    </source>
</evidence>
<comment type="caution">
    <text evidence="19">The sequence shown here is derived from an EMBL/GenBank/DDBJ whole genome shotgun (WGS) entry which is preliminary data.</text>
</comment>
<dbReference type="Proteomes" id="UP001458880">
    <property type="component" value="Unassembled WGS sequence"/>
</dbReference>
<organism evidence="19 20">
    <name type="scientific">Popillia japonica</name>
    <name type="common">Japanese beetle</name>
    <dbReference type="NCBI Taxonomy" id="7064"/>
    <lineage>
        <taxon>Eukaryota</taxon>
        <taxon>Metazoa</taxon>
        <taxon>Ecdysozoa</taxon>
        <taxon>Arthropoda</taxon>
        <taxon>Hexapoda</taxon>
        <taxon>Insecta</taxon>
        <taxon>Pterygota</taxon>
        <taxon>Neoptera</taxon>
        <taxon>Endopterygota</taxon>
        <taxon>Coleoptera</taxon>
        <taxon>Polyphaga</taxon>
        <taxon>Scarabaeiformia</taxon>
        <taxon>Scarabaeidae</taxon>
        <taxon>Rutelinae</taxon>
        <taxon>Popillia</taxon>
    </lineage>
</organism>
<dbReference type="InterPro" id="IPR003599">
    <property type="entry name" value="Ig_sub"/>
</dbReference>
<comment type="subcellular location">
    <subcellularLocation>
        <location evidence="1">Cell membrane</location>
        <topology evidence="1">Multi-pass membrane protein</topology>
    </subcellularLocation>
    <subcellularLocation>
        <location evidence="2">Golgi apparatus membrane</location>
        <topology evidence="2">Multi-pass membrane protein</topology>
    </subcellularLocation>
</comment>
<keyword evidence="12 16" id="KW-1133">Transmembrane helix</keyword>
<dbReference type="InterPro" id="IPR002350">
    <property type="entry name" value="Kazal_dom"/>
</dbReference>
<feature type="transmembrane region" description="Helical" evidence="16">
    <location>
        <begin position="55"/>
        <end position="74"/>
    </location>
</feature>
<gene>
    <name evidence="19" type="ORF">QE152_g34087</name>
</gene>
<dbReference type="Pfam" id="PF13927">
    <property type="entry name" value="Ig_3"/>
    <property type="match status" value="1"/>
</dbReference>
<dbReference type="InterPro" id="IPR018247">
    <property type="entry name" value="EF_Hand_1_Ca_BS"/>
</dbReference>
<dbReference type="Gene3D" id="2.60.40.10">
    <property type="entry name" value="Immunoglobulins"/>
    <property type="match status" value="1"/>
</dbReference>
<accession>A0AAW1IV18</accession>
<evidence type="ECO:0000256" key="16">
    <source>
        <dbReference type="SAM" id="Phobius"/>
    </source>
</evidence>
<feature type="compositionally biased region" description="Acidic residues" evidence="15">
    <location>
        <begin position="555"/>
        <end position="582"/>
    </location>
</feature>
<evidence type="ECO:0000259" key="18">
    <source>
        <dbReference type="PROSITE" id="PS51465"/>
    </source>
</evidence>
<evidence type="ECO:0000256" key="14">
    <source>
        <dbReference type="ARBA" id="ARBA00023136"/>
    </source>
</evidence>
<keyword evidence="11" id="KW-0106">Calcium</keyword>
<keyword evidence="10" id="KW-0677">Repeat</keyword>
<feature type="region of interest" description="Disordered" evidence="15">
    <location>
        <begin position="538"/>
        <end position="600"/>
    </location>
</feature>
<keyword evidence="13" id="KW-0333">Golgi apparatus</keyword>
<sequence>MRNNKQKEMESLSNSLQPYKETVGSVASIVTIGQFFSGAFICLDIYKKKRTDGISSMPFVGGTVIGILVLKYALMLQDKAMFQVNLAAIILNSLYLLCYFIYSRNTWEEIYRPCLRGFGLIAALFTYMAWEDPSKVEYRYGLIVTILMLLLMGAPLREVKEILDKKDASSIPFPIVFAGLFVSVLWFLYGIILQNEFMIVQNIIGTLLCATQVLLYFIYPSKSYERSAMSNALVVVFRRRTFGLIHKLVCDSLAKSEVNYERNFCALSCNFRIAKKDVHTNRNFSIDSIREGSAARAETTSTTHGLSKLQAQELILRLTDEERNVLINALQEYHSKMVKEEYEGQLAASRWRSKFGRPSKLPTLGDVDPTGSYCPLPEDWLEQKRGQLAASRWRSKFGRPSKLPTLGDVDPTGSYCPLPEDWLEQKRDPCLVHYCMKGHECTLTLYGEAICICQRQCNVHRKLVCGSDGHIYPNHCELHRAACLTKTAISVERGVHCVKHGKGWAPTLPHHTNLYFNEFATTVSPQLFNATKASPLVTDANEYESTTSRSQMDSKDDEDEDEQLEEEGTGGENEGEAADDVVGDTSTVPNDVENEVEDEGRRDTKIADDFYQQEGCPMQEYEIMKDNLLLYNHARLMSQDNHSKDYLVSIMFSHYDRNNNGNLEATELNEITAQEHLDTLSKGCTLPDMIQYEDSDRDGKLNINEFYVAFSKLYSVSVVSLDKALETNHLTARVGDNVEIKCDVTGSPVPPIVWRRNQLDLSTLNEEDVRVFSDGSLYLTRIQLQHAGNYTCHAQRNKDVVQTHILTVHTVPEVHVTPRIQSKRPGEDAVMYCHVAGEPFPKVIF</sequence>
<proteinExistence type="inferred from homology"/>
<feature type="transmembrane region" description="Helical" evidence="16">
    <location>
        <begin position="142"/>
        <end position="159"/>
    </location>
</feature>
<dbReference type="InterPro" id="IPR036058">
    <property type="entry name" value="Kazal_dom_sf"/>
</dbReference>
<dbReference type="FunFam" id="1.20.1280.290:FF:000004">
    <property type="entry name" value="Sugar transporter SWEET"/>
    <property type="match status" value="1"/>
</dbReference>
<dbReference type="InterPro" id="IPR003598">
    <property type="entry name" value="Ig_sub2"/>
</dbReference>
<evidence type="ECO:0000256" key="11">
    <source>
        <dbReference type="ARBA" id="ARBA00022837"/>
    </source>
</evidence>
<keyword evidence="7" id="KW-0762">Sugar transport</keyword>
<dbReference type="SMART" id="SM00408">
    <property type="entry name" value="IGc2"/>
    <property type="match status" value="1"/>
</dbReference>
<evidence type="ECO:0000256" key="12">
    <source>
        <dbReference type="ARBA" id="ARBA00022989"/>
    </source>
</evidence>
<reference evidence="19 20" key="1">
    <citation type="journal article" date="2024" name="BMC Genomics">
        <title>De novo assembly and annotation of Popillia japonica's genome with initial clues to its potential as an invasive pest.</title>
        <authorList>
            <person name="Cucini C."/>
            <person name="Boschi S."/>
            <person name="Funari R."/>
            <person name="Cardaioli E."/>
            <person name="Iannotti N."/>
            <person name="Marturano G."/>
            <person name="Paoli F."/>
            <person name="Bruttini M."/>
            <person name="Carapelli A."/>
            <person name="Frati F."/>
            <person name="Nardi F."/>
        </authorList>
    </citation>
    <scope>NUCLEOTIDE SEQUENCE [LARGE SCALE GENOMIC DNA]</scope>
    <source>
        <strain evidence="19">DMR45628</strain>
    </source>
</reference>
<dbReference type="Gene3D" id="1.10.238.10">
    <property type="entry name" value="EF-hand"/>
    <property type="match status" value="1"/>
</dbReference>
<dbReference type="AlphaFoldDB" id="A0AAW1IV18"/>
<feature type="domain" description="Kazal-like" evidence="18">
    <location>
        <begin position="452"/>
        <end position="499"/>
    </location>
</feature>
<keyword evidence="6" id="KW-1003">Cell membrane</keyword>
<evidence type="ECO:0000259" key="17">
    <source>
        <dbReference type="PROSITE" id="PS50835"/>
    </source>
</evidence>
<dbReference type="InterPro" id="IPR036179">
    <property type="entry name" value="Ig-like_dom_sf"/>
</dbReference>
<dbReference type="PROSITE" id="PS51465">
    <property type="entry name" value="KAZAL_2"/>
    <property type="match status" value="1"/>
</dbReference>
<comment type="similarity">
    <text evidence="3">Belongs to the SWEET sugar transporter family.</text>
</comment>
<evidence type="ECO:0000256" key="8">
    <source>
        <dbReference type="ARBA" id="ARBA00022692"/>
    </source>
</evidence>
<evidence type="ECO:0000256" key="9">
    <source>
        <dbReference type="ARBA" id="ARBA00022729"/>
    </source>
</evidence>
<dbReference type="GO" id="GO:0005886">
    <property type="term" value="C:plasma membrane"/>
    <property type="evidence" value="ECO:0007669"/>
    <property type="project" value="UniProtKB-SubCell"/>
</dbReference>
<dbReference type="InterPro" id="IPR002048">
    <property type="entry name" value="EF_hand_dom"/>
</dbReference>
<feature type="transmembrane region" description="Helical" evidence="16">
    <location>
        <begin position="171"/>
        <end position="192"/>
    </location>
</feature>
<keyword evidence="9" id="KW-0732">Signal</keyword>
<feature type="transmembrane region" description="Helical" evidence="16">
    <location>
        <begin position="198"/>
        <end position="219"/>
    </location>
</feature>
<dbReference type="PROSITE" id="PS50835">
    <property type="entry name" value="IG_LIKE"/>
    <property type="match status" value="1"/>
</dbReference>
<dbReference type="PROSITE" id="PS00018">
    <property type="entry name" value="EF_HAND_1"/>
    <property type="match status" value="2"/>
</dbReference>
<dbReference type="Pfam" id="PF07648">
    <property type="entry name" value="Kazal_2"/>
    <property type="match status" value="1"/>
</dbReference>
<dbReference type="SUPFAM" id="SSF100895">
    <property type="entry name" value="Kazal-type serine protease inhibitors"/>
    <property type="match status" value="1"/>
</dbReference>
<dbReference type="Pfam" id="PF03083">
    <property type="entry name" value="MtN3_slv"/>
    <property type="match status" value="2"/>
</dbReference>
<evidence type="ECO:0000256" key="13">
    <source>
        <dbReference type="ARBA" id="ARBA00023034"/>
    </source>
</evidence>
<evidence type="ECO:0000313" key="19">
    <source>
        <dbReference type="EMBL" id="KAK9693618.1"/>
    </source>
</evidence>
<protein>
    <recommendedName>
        <fullName evidence="4">Sugar transporter SWEET1</fullName>
    </recommendedName>
</protein>
<dbReference type="InterPro" id="IPR011992">
    <property type="entry name" value="EF-hand-dom_pair"/>
</dbReference>
<dbReference type="SUPFAM" id="SSF47473">
    <property type="entry name" value="EF-hand"/>
    <property type="match status" value="1"/>
</dbReference>
<dbReference type="SMART" id="SM00280">
    <property type="entry name" value="KAZAL"/>
    <property type="match status" value="1"/>
</dbReference>
<dbReference type="SUPFAM" id="SSF48726">
    <property type="entry name" value="Immunoglobulin"/>
    <property type="match status" value="1"/>
</dbReference>
<dbReference type="InterPro" id="IPR047664">
    <property type="entry name" value="SWEET"/>
</dbReference>
<dbReference type="InterPro" id="IPR007110">
    <property type="entry name" value="Ig-like_dom"/>
</dbReference>
<dbReference type="Gene3D" id="3.30.60.30">
    <property type="match status" value="1"/>
</dbReference>
<evidence type="ECO:0000256" key="1">
    <source>
        <dbReference type="ARBA" id="ARBA00004651"/>
    </source>
</evidence>
<dbReference type="GO" id="GO:0005509">
    <property type="term" value="F:calcium ion binding"/>
    <property type="evidence" value="ECO:0007669"/>
    <property type="project" value="InterPro"/>
</dbReference>
<dbReference type="InterPro" id="IPR013783">
    <property type="entry name" value="Ig-like_fold"/>
</dbReference>
<keyword evidence="20" id="KW-1185">Reference proteome</keyword>
<dbReference type="GO" id="GO:0000139">
    <property type="term" value="C:Golgi membrane"/>
    <property type="evidence" value="ECO:0007669"/>
    <property type="project" value="UniProtKB-SubCell"/>
</dbReference>
<dbReference type="CDD" id="cd00051">
    <property type="entry name" value="EFh"/>
    <property type="match status" value="1"/>
</dbReference>
<evidence type="ECO:0000256" key="10">
    <source>
        <dbReference type="ARBA" id="ARBA00022737"/>
    </source>
</evidence>
<evidence type="ECO:0000313" key="20">
    <source>
        <dbReference type="Proteomes" id="UP001458880"/>
    </source>
</evidence>
<dbReference type="Gene3D" id="1.20.1280.290">
    <property type="match status" value="2"/>
</dbReference>
<evidence type="ECO:0000256" key="5">
    <source>
        <dbReference type="ARBA" id="ARBA00022448"/>
    </source>
</evidence>
<dbReference type="GO" id="GO:0051119">
    <property type="term" value="F:sugar transmembrane transporter activity"/>
    <property type="evidence" value="ECO:0007669"/>
    <property type="project" value="InterPro"/>
</dbReference>
<name>A0AAW1IV18_POPJA</name>
<evidence type="ECO:0000256" key="6">
    <source>
        <dbReference type="ARBA" id="ARBA00022475"/>
    </source>
</evidence>
<feature type="domain" description="Ig-like" evidence="17">
    <location>
        <begin position="735"/>
        <end position="807"/>
    </location>
</feature>
<dbReference type="SMART" id="SM00409">
    <property type="entry name" value="IG"/>
    <property type="match status" value="1"/>
</dbReference>
<dbReference type="InterPro" id="IPR004316">
    <property type="entry name" value="SWEET_rpt"/>
</dbReference>
<dbReference type="PANTHER" id="PTHR10791:SF5">
    <property type="entry name" value="SUGAR TRANSPORTER SWEET"/>
    <property type="match status" value="1"/>
</dbReference>
<dbReference type="PANTHER" id="PTHR10791">
    <property type="entry name" value="RAG1-ACTIVATING PROTEIN 1"/>
    <property type="match status" value="1"/>
</dbReference>
<keyword evidence="14 16" id="KW-0472">Membrane</keyword>
<evidence type="ECO:0000256" key="7">
    <source>
        <dbReference type="ARBA" id="ARBA00022597"/>
    </source>
</evidence>
<evidence type="ECO:0000256" key="3">
    <source>
        <dbReference type="ARBA" id="ARBA00007809"/>
    </source>
</evidence>